<gene>
    <name evidence="3" type="ORF">C1O66_17545</name>
</gene>
<organism evidence="3 4">
    <name type="scientific">Kinneretia aquatilis</name>
    <dbReference type="NCBI Taxonomy" id="2070761"/>
    <lineage>
        <taxon>Bacteria</taxon>
        <taxon>Pseudomonadati</taxon>
        <taxon>Pseudomonadota</taxon>
        <taxon>Betaproteobacteria</taxon>
        <taxon>Burkholderiales</taxon>
        <taxon>Sphaerotilaceae</taxon>
        <taxon>Roseateles</taxon>
    </lineage>
</organism>
<keyword evidence="1" id="KW-1133">Transmembrane helix</keyword>
<dbReference type="PANTHER" id="PTHR34978:SF3">
    <property type="entry name" value="SLR0241 PROTEIN"/>
    <property type="match status" value="1"/>
</dbReference>
<sequence>MKMTEASTWAALATQLLPSLGLQTLVLSGALLLLWLLRPALLRLLGAGATYAAWLALPLLLLGMAWPRSDAFVPAVVLRLQAQALGSWSPDSLLDWSALPEAAGDSAGFAWPVLLVLIWALGVLLCLGLLAARHARLMAGLRFDAEGGCWRSPAGTGPALVGLLRPRLCLAEDFESSFSPAEQRLILAHEAVHQQRRDNLSHLLAHLICALHWFNPLVWWGLRRLRADQELACDARVLQAQPRAALAAYASALLKAQDLQSLTPHFRGSTLACSWQAQHPLLERVQMLKAHHRLPQWRRRLALALTLGLSLGSAGLVHALKPAPATAAKKPAVPPVQAGYHLVETDIDIRINGELKRALRGTTWQSKPNFFFTDKPGESRQDSSWLIRMEPTTLADDKFRLDLVILRGDASVPYASGEDWHGNLRVVAKPALIVKAGEPARIEVSDDKDGQVLRLDLNTHWVISENLSIVKAVVDRAQP</sequence>
<dbReference type="OrthoDB" id="1628901at2"/>
<evidence type="ECO:0000259" key="2">
    <source>
        <dbReference type="Pfam" id="PF05569"/>
    </source>
</evidence>
<dbReference type="AlphaFoldDB" id="A0A2N8L0A4"/>
<dbReference type="Proteomes" id="UP000235916">
    <property type="component" value="Unassembled WGS sequence"/>
</dbReference>
<name>A0A2N8L0A4_9BURK</name>
<dbReference type="InterPro" id="IPR052173">
    <property type="entry name" value="Beta-lactam_resp_regulator"/>
</dbReference>
<proteinExistence type="predicted"/>
<comment type="caution">
    <text evidence="3">The sequence shown here is derived from an EMBL/GenBank/DDBJ whole genome shotgun (WGS) entry which is preliminary data.</text>
</comment>
<feature type="domain" description="Peptidase M56" evidence="2">
    <location>
        <begin position="157"/>
        <end position="288"/>
    </location>
</feature>
<evidence type="ECO:0000313" key="3">
    <source>
        <dbReference type="EMBL" id="PND39149.1"/>
    </source>
</evidence>
<dbReference type="Pfam" id="PF05569">
    <property type="entry name" value="Peptidase_M56"/>
    <property type="match status" value="1"/>
</dbReference>
<protein>
    <recommendedName>
        <fullName evidence="2">Peptidase M56 domain-containing protein</fullName>
    </recommendedName>
</protein>
<feature type="transmembrane region" description="Helical" evidence="1">
    <location>
        <begin position="20"/>
        <end position="37"/>
    </location>
</feature>
<feature type="transmembrane region" description="Helical" evidence="1">
    <location>
        <begin position="109"/>
        <end position="132"/>
    </location>
</feature>
<feature type="transmembrane region" description="Helical" evidence="1">
    <location>
        <begin position="44"/>
        <end position="66"/>
    </location>
</feature>
<dbReference type="InterPro" id="IPR008756">
    <property type="entry name" value="Peptidase_M56"/>
</dbReference>
<dbReference type="PANTHER" id="PTHR34978">
    <property type="entry name" value="POSSIBLE SENSOR-TRANSDUCER PROTEIN BLAR"/>
    <property type="match status" value="1"/>
</dbReference>
<keyword evidence="4" id="KW-1185">Reference proteome</keyword>
<keyword evidence="1" id="KW-0812">Transmembrane</keyword>
<keyword evidence="1" id="KW-0472">Membrane</keyword>
<dbReference type="CDD" id="cd07341">
    <property type="entry name" value="M56_BlaR1_MecR1_like"/>
    <property type="match status" value="1"/>
</dbReference>
<dbReference type="EMBL" id="POSP01000003">
    <property type="protein sequence ID" value="PND39149.1"/>
    <property type="molecule type" value="Genomic_DNA"/>
</dbReference>
<evidence type="ECO:0000256" key="1">
    <source>
        <dbReference type="SAM" id="Phobius"/>
    </source>
</evidence>
<accession>A0A2N8L0A4</accession>
<reference evidence="3 4" key="1">
    <citation type="submission" date="2018-01" db="EMBL/GenBank/DDBJ databases">
        <title>Draft genome sequence of Paucibacter aquatile CR182 isolated from freshwater of the Nakdong River.</title>
        <authorList>
            <person name="Choi A."/>
            <person name="Chung E.J."/>
        </authorList>
    </citation>
    <scope>NUCLEOTIDE SEQUENCE [LARGE SCALE GENOMIC DNA]</scope>
    <source>
        <strain evidence="3 4">CR182</strain>
    </source>
</reference>
<evidence type="ECO:0000313" key="4">
    <source>
        <dbReference type="Proteomes" id="UP000235916"/>
    </source>
</evidence>